<dbReference type="Gene3D" id="3.40.50.720">
    <property type="entry name" value="NAD(P)-binding Rossmann-like Domain"/>
    <property type="match status" value="1"/>
</dbReference>
<dbReference type="InterPro" id="IPR051604">
    <property type="entry name" value="Ergot_Alk_Oxidoreductase"/>
</dbReference>
<gene>
    <name evidence="2" type="ORF">RNB18_04340</name>
</gene>
<dbReference type="PANTHER" id="PTHR43162:SF1">
    <property type="entry name" value="PRESTALK A DIFFERENTIATION PROTEIN A"/>
    <property type="match status" value="1"/>
</dbReference>
<protein>
    <submittedName>
        <fullName evidence="2">NAD(P)H-binding protein</fullName>
    </submittedName>
</protein>
<dbReference type="SUPFAM" id="SSF51735">
    <property type="entry name" value="NAD(P)-binding Rossmann-fold domains"/>
    <property type="match status" value="1"/>
</dbReference>
<dbReference type="InterPro" id="IPR036291">
    <property type="entry name" value="NAD(P)-bd_dom_sf"/>
</dbReference>
<dbReference type="Proteomes" id="UP001183824">
    <property type="component" value="Unassembled WGS sequence"/>
</dbReference>
<dbReference type="PANTHER" id="PTHR43162">
    <property type="match status" value="1"/>
</dbReference>
<keyword evidence="3" id="KW-1185">Reference proteome</keyword>
<name>A0ABU2V1J8_9ACTN</name>
<evidence type="ECO:0000313" key="2">
    <source>
        <dbReference type="EMBL" id="MDT0479422.1"/>
    </source>
</evidence>
<comment type="caution">
    <text evidence="2">The sequence shown here is derived from an EMBL/GenBank/DDBJ whole genome shotgun (WGS) entry which is preliminary data.</text>
</comment>
<dbReference type="InterPro" id="IPR008030">
    <property type="entry name" value="NmrA-like"/>
</dbReference>
<accession>A0ABU2V1J8</accession>
<dbReference type="Pfam" id="PF05368">
    <property type="entry name" value="NmrA"/>
    <property type="match status" value="1"/>
</dbReference>
<dbReference type="RefSeq" id="WP_311712792.1">
    <property type="nucleotide sequence ID" value="NZ_JAVREZ010000001.1"/>
</dbReference>
<evidence type="ECO:0000259" key="1">
    <source>
        <dbReference type="Pfam" id="PF05368"/>
    </source>
</evidence>
<dbReference type="EMBL" id="JAVREZ010000001">
    <property type="protein sequence ID" value="MDT0479422.1"/>
    <property type="molecule type" value="Genomic_DNA"/>
</dbReference>
<dbReference type="Gene3D" id="3.90.25.10">
    <property type="entry name" value="UDP-galactose 4-epimerase, domain 1"/>
    <property type="match status" value="1"/>
</dbReference>
<proteinExistence type="predicted"/>
<feature type="domain" description="NmrA-like" evidence="1">
    <location>
        <begin position="8"/>
        <end position="236"/>
    </location>
</feature>
<evidence type="ECO:0000313" key="3">
    <source>
        <dbReference type="Proteomes" id="UP001183824"/>
    </source>
</evidence>
<sequence>MTTKDDRLFLITGATGTTGAETVRLLLERGHRVRALVHREDDRSRMLAAAGAEIVIGDLLDFHDVSAAMRGVGGAYFCYPIAAGLLDATVVFAQAATEAGVTSVVNMSQISARREAASNAARQHWLAERLLDRTPLLTTHLRPTLFAEWISWWWGRQDDEGVLRLPLGAGRHAPVAGVDQAYVIAAVLENPAPHDRQAYPLHGPVEMDHHEIAGAMSRALGIPVTYEPTEVEEFAEGLTSLGKRAHLIQHLSNIAIDYRNGIFQGTNNLIEVIGNRTPLTVEEFVTSRKDAFAQSGSHFVPAKKN</sequence>
<reference evidence="3" key="1">
    <citation type="submission" date="2023-07" db="EMBL/GenBank/DDBJ databases">
        <title>30 novel species of actinomycetes from the DSMZ collection.</title>
        <authorList>
            <person name="Nouioui I."/>
        </authorList>
    </citation>
    <scope>NUCLEOTIDE SEQUENCE [LARGE SCALE GENOMIC DNA]</scope>
    <source>
        <strain evidence="3">DSM 41640</strain>
    </source>
</reference>
<organism evidence="2 3">
    <name type="scientific">Streptomyces doebereineriae</name>
    <dbReference type="NCBI Taxonomy" id="3075528"/>
    <lineage>
        <taxon>Bacteria</taxon>
        <taxon>Bacillati</taxon>
        <taxon>Actinomycetota</taxon>
        <taxon>Actinomycetes</taxon>
        <taxon>Kitasatosporales</taxon>
        <taxon>Streptomycetaceae</taxon>
        <taxon>Streptomyces</taxon>
    </lineage>
</organism>